<comment type="cofactor">
    <cofactor evidence="2">
        <name>[4Fe-4S] cluster</name>
        <dbReference type="ChEBI" id="CHEBI:49883"/>
    </cofactor>
</comment>
<dbReference type="GO" id="GO:0046872">
    <property type="term" value="F:metal ion binding"/>
    <property type="evidence" value="ECO:0007669"/>
    <property type="project" value="UniProtKB-KW"/>
</dbReference>
<dbReference type="Gene3D" id="3.10.20.600">
    <property type="match status" value="1"/>
</dbReference>
<dbReference type="Pfam" id="PF01512">
    <property type="entry name" value="Complex1_51K"/>
    <property type="match status" value="1"/>
</dbReference>
<dbReference type="InterPro" id="IPR011538">
    <property type="entry name" value="Nuo51_FMN-bd"/>
</dbReference>
<dbReference type="SUPFAM" id="SSF140490">
    <property type="entry name" value="Nqo1C-terminal domain-like"/>
    <property type="match status" value="1"/>
</dbReference>
<dbReference type="SUPFAM" id="SSF142019">
    <property type="entry name" value="Nqo1 FMN-binding domain-like"/>
    <property type="match status" value="1"/>
</dbReference>
<evidence type="ECO:0000256" key="3">
    <source>
        <dbReference type="ARBA" id="ARBA00007523"/>
    </source>
</evidence>
<dbReference type="EMBL" id="FMUB01000009">
    <property type="protein sequence ID" value="SCX27788.1"/>
    <property type="molecule type" value="Genomic_DNA"/>
</dbReference>
<keyword evidence="12" id="KW-0830">Ubiquinone</keyword>
<dbReference type="InterPro" id="IPR037207">
    <property type="entry name" value="Nuop51_4Fe4S-bd_sf"/>
</dbReference>
<keyword evidence="5" id="KW-0285">Flavoprotein</keyword>
<dbReference type="GO" id="GO:0045333">
    <property type="term" value="P:cellular respiration"/>
    <property type="evidence" value="ECO:0007669"/>
    <property type="project" value="TreeGrafter"/>
</dbReference>
<keyword evidence="7" id="KW-0479">Metal-binding</keyword>
<evidence type="ECO:0000313" key="13">
    <source>
        <dbReference type="Proteomes" id="UP000199707"/>
    </source>
</evidence>
<dbReference type="PANTHER" id="PTHR11780:SF10">
    <property type="entry name" value="NADH DEHYDROGENASE [UBIQUINONE] FLAVOPROTEIN 1, MITOCHONDRIAL"/>
    <property type="match status" value="1"/>
</dbReference>
<accession>A0A1G4WS01</accession>
<name>A0A1G4WS01_9MYCO</name>
<evidence type="ECO:0000256" key="8">
    <source>
        <dbReference type="ARBA" id="ARBA00023004"/>
    </source>
</evidence>
<evidence type="ECO:0000256" key="7">
    <source>
        <dbReference type="ARBA" id="ARBA00022723"/>
    </source>
</evidence>
<dbReference type="SUPFAM" id="SSF142984">
    <property type="entry name" value="Nqo1 middle domain-like"/>
    <property type="match status" value="1"/>
</dbReference>
<dbReference type="Gene3D" id="1.20.1440.230">
    <property type="entry name" value="NADH-ubiquinone oxidoreductase 51kDa subunit, iron-sulphur binding domain"/>
    <property type="match status" value="1"/>
</dbReference>
<feature type="domain" description="NADH-ubiquinone oxidoreductase 51kDa subunit iron-sulphur binding" evidence="11">
    <location>
        <begin position="304"/>
        <end position="385"/>
    </location>
</feature>
<evidence type="ECO:0000256" key="4">
    <source>
        <dbReference type="ARBA" id="ARBA00022485"/>
    </source>
</evidence>
<keyword evidence="9" id="KW-0411">Iron-sulfur</keyword>
<dbReference type="Proteomes" id="UP000199707">
    <property type="component" value="Unassembled WGS sequence"/>
</dbReference>
<comment type="similarity">
    <text evidence="3">Belongs to the complex I 51 kDa subunit family.</text>
</comment>
<dbReference type="PROSITE" id="PS51257">
    <property type="entry name" value="PROKAR_LIPOPROTEIN"/>
    <property type="match status" value="1"/>
</dbReference>
<dbReference type="InterPro" id="IPR037225">
    <property type="entry name" value="Nuo51_FMN-bd_sf"/>
</dbReference>
<evidence type="ECO:0000256" key="6">
    <source>
        <dbReference type="ARBA" id="ARBA00022643"/>
    </source>
</evidence>
<dbReference type="RefSeq" id="WP_090361150.1">
    <property type="nucleotide sequence ID" value="NZ_FMUB01000009.1"/>
</dbReference>
<dbReference type="Gene3D" id="3.40.50.11540">
    <property type="entry name" value="NADH-ubiquinone oxidoreductase 51kDa subunit"/>
    <property type="match status" value="1"/>
</dbReference>
<dbReference type="GO" id="GO:0003954">
    <property type="term" value="F:NADH dehydrogenase activity"/>
    <property type="evidence" value="ECO:0007669"/>
    <property type="project" value="TreeGrafter"/>
</dbReference>
<dbReference type="STRING" id="1502745.SAMN02799620_04421"/>
<reference evidence="13" key="1">
    <citation type="submission" date="2016-10" db="EMBL/GenBank/DDBJ databases">
        <authorList>
            <person name="Varghese N."/>
            <person name="Submissions S."/>
        </authorList>
    </citation>
    <scope>NUCLEOTIDE SEQUENCE [LARGE SCALE GENOMIC DNA]</scope>
    <source>
        <strain evidence="13">UNC267MFSha1.1M11</strain>
    </source>
</reference>
<comment type="cofactor">
    <cofactor evidence="1">
        <name>FMN</name>
        <dbReference type="ChEBI" id="CHEBI:58210"/>
    </cofactor>
</comment>
<keyword evidence="8" id="KW-0408">Iron</keyword>
<dbReference type="InterPro" id="IPR050837">
    <property type="entry name" value="ComplexI_51kDa_subunit"/>
</dbReference>
<evidence type="ECO:0000256" key="5">
    <source>
        <dbReference type="ARBA" id="ARBA00022630"/>
    </source>
</evidence>
<evidence type="ECO:0000259" key="11">
    <source>
        <dbReference type="Pfam" id="PF10589"/>
    </source>
</evidence>
<dbReference type="PANTHER" id="PTHR11780">
    <property type="entry name" value="NADH-UBIQUINONE OXIDOREDUCTASE FLAVOPROTEIN 1 NDUFV1"/>
    <property type="match status" value="1"/>
</dbReference>
<dbReference type="InterPro" id="IPR019575">
    <property type="entry name" value="Nuop51_4Fe4S-bd"/>
</dbReference>
<feature type="domain" description="NADH-ubiquinone oxidoreductase 51kDa subunit FMN-binding" evidence="10">
    <location>
        <begin position="36"/>
        <end position="191"/>
    </location>
</feature>
<evidence type="ECO:0000259" key="10">
    <source>
        <dbReference type="Pfam" id="PF01512"/>
    </source>
</evidence>
<evidence type="ECO:0000256" key="2">
    <source>
        <dbReference type="ARBA" id="ARBA00001966"/>
    </source>
</evidence>
<proteinExistence type="inferred from homology"/>
<keyword evidence="4" id="KW-0004">4Fe-4S</keyword>
<protein>
    <submittedName>
        <fullName evidence="12">NADH:ubiquinone oxidoreductase, NADH-binding subunit (Chain F)</fullName>
    </submittedName>
</protein>
<gene>
    <name evidence="12" type="ORF">SAMN02799620_04421</name>
</gene>
<dbReference type="Pfam" id="PF10589">
    <property type="entry name" value="NADH_4Fe-4S"/>
    <property type="match status" value="1"/>
</dbReference>
<dbReference type="AlphaFoldDB" id="A0A1G4WS01"/>
<keyword evidence="6" id="KW-0288">FMN</keyword>
<sequence>MTTTRLLTGHEPGLAAHRQRHGELPAPTAASLAGCVSDAGLTGRGGAGFPTGRKIAAVTGRKPVVVGNGAEGEPLSAKDATLLTCAPHLVLDGLSVAATAVAADSVVIYVPQRAIAAVRVAVAERVAANTDRRRITVVEAPDRFVAGEESAVVSRIEGGPASPRDRTVLTTTSGVRRRPTLVNNVETLAHIGLIARYGPAWFRAVGDHQEPGTMLVTLSGSLAQPGVVEVPTGSRLTDLLTTYGRTDLRMVRAVLVGGYHGSWIPVGALTARLSRAGLAALGATPGAGVVHVLGRHECGLERTAAIASYLAGQSARQCGPCLNGLPRLAQLLDQLAFGAVDDALVDELQRTMRLVDGRGACRHPDGTARMVRTALTVFAGDVAQHRRGRCEVLPANADHHVRAIS</sequence>
<evidence type="ECO:0000256" key="1">
    <source>
        <dbReference type="ARBA" id="ARBA00001917"/>
    </source>
</evidence>
<evidence type="ECO:0000313" key="12">
    <source>
        <dbReference type="EMBL" id="SCX27788.1"/>
    </source>
</evidence>
<evidence type="ECO:0000256" key="9">
    <source>
        <dbReference type="ARBA" id="ARBA00023014"/>
    </source>
</evidence>
<organism evidence="12 13">
    <name type="scientific">Mycolicibacterium fluoranthenivorans</name>
    <dbReference type="NCBI Taxonomy" id="258505"/>
    <lineage>
        <taxon>Bacteria</taxon>
        <taxon>Bacillati</taxon>
        <taxon>Actinomycetota</taxon>
        <taxon>Actinomycetes</taxon>
        <taxon>Mycobacteriales</taxon>
        <taxon>Mycobacteriaceae</taxon>
        <taxon>Mycolicibacterium</taxon>
    </lineage>
</organism>
<dbReference type="GO" id="GO:0051539">
    <property type="term" value="F:4 iron, 4 sulfur cluster binding"/>
    <property type="evidence" value="ECO:0007669"/>
    <property type="project" value="UniProtKB-KW"/>
</dbReference>